<dbReference type="RefSeq" id="WP_234981159.1">
    <property type="nucleotide sequence ID" value="NZ_FRFE01000009.1"/>
</dbReference>
<feature type="non-terminal residue" evidence="1">
    <location>
        <position position="80"/>
    </location>
</feature>
<gene>
    <name evidence="1" type="ORF">SAMN02745220_02281</name>
    <name evidence="2" type="ORF">SAMN02745220_04099</name>
</gene>
<evidence type="ECO:0000313" key="3">
    <source>
        <dbReference type="Proteomes" id="UP000184603"/>
    </source>
</evidence>
<dbReference type="Proteomes" id="UP000184603">
    <property type="component" value="Unassembled WGS sequence"/>
</dbReference>
<accession>A0A1M7Y6U9</accession>
<dbReference type="STRING" id="1121416.SAMN02745220_02281"/>
<dbReference type="SUPFAM" id="SSF52540">
    <property type="entry name" value="P-loop containing nucleoside triphosphate hydrolases"/>
    <property type="match status" value="1"/>
</dbReference>
<organism evidence="1 3">
    <name type="scientific">Desulfopila aestuarii DSM 18488</name>
    <dbReference type="NCBI Taxonomy" id="1121416"/>
    <lineage>
        <taxon>Bacteria</taxon>
        <taxon>Pseudomonadati</taxon>
        <taxon>Thermodesulfobacteriota</taxon>
        <taxon>Desulfobulbia</taxon>
        <taxon>Desulfobulbales</taxon>
        <taxon>Desulfocapsaceae</taxon>
        <taxon>Desulfopila</taxon>
    </lineage>
</organism>
<keyword evidence="3" id="KW-1185">Reference proteome</keyword>
<dbReference type="AlphaFoldDB" id="A0A1M7Y6U9"/>
<evidence type="ECO:0000313" key="1">
    <source>
        <dbReference type="EMBL" id="SHO48362.1"/>
    </source>
</evidence>
<dbReference type="InterPro" id="IPR027417">
    <property type="entry name" value="P-loop_NTPase"/>
</dbReference>
<dbReference type="EMBL" id="FRFE01000027">
    <property type="protein sequence ID" value="SHO51629.1"/>
    <property type="molecule type" value="Genomic_DNA"/>
</dbReference>
<dbReference type="EMBL" id="FRFE01000009">
    <property type="protein sequence ID" value="SHO48362.1"/>
    <property type="molecule type" value="Genomic_DNA"/>
</dbReference>
<reference evidence="1 3" key="1">
    <citation type="submission" date="2016-12" db="EMBL/GenBank/DDBJ databases">
        <authorList>
            <person name="Song W.-J."/>
            <person name="Kurnit D.M."/>
        </authorList>
    </citation>
    <scope>NUCLEOTIDE SEQUENCE [LARGE SCALE GENOMIC DNA]</scope>
    <source>
        <strain evidence="1 3">DSM 18488</strain>
    </source>
</reference>
<evidence type="ECO:0000313" key="2">
    <source>
        <dbReference type="EMBL" id="SHO51629.1"/>
    </source>
</evidence>
<sequence>MPSSKILITKLQRPRDAVGTIARPRLHDLLNRGQKQSCTLISAPAGYGKSTLVSSWMECCQYPGIWVSLDEKDSELHTFF</sequence>
<proteinExistence type="predicted"/>
<name>A0A1M7Y6U9_9BACT</name>
<protein>
    <submittedName>
        <fullName evidence="1">LuxR family transcriptional regulator, maltose regulon positive regulatory protein</fullName>
    </submittedName>
</protein>